<dbReference type="Pfam" id="PF00240">
    <property type="entry name" value="ubiquitin"/>
    <property type="match status" value="1"/>
</dbReference>
<dbReference type="PRINTS" id="PR00348">
    <property type="entry name" value="UBIQUITIN"/>
</dbReference>
<accession>A0A843UGG1</accession>
<dbReference type="InterPro" id="IPR029071">
    <property type="entry name" value="Ubiquitin-like_domsf"/>
</dbReference>
<evidence type="ECO:0000259" key="2">
    <source>
        <dbReference type="PROSITE" id="PS50053"/>
    </source>
</evidence>
<name>A0A843UGG1_COLES</name>
<feature type="compositionally biased region" description="Low complexity" evidence="1">
    <location>
        <begin position="747"/>
        <end position="763"/>
    </location>
</feature>
<dbReference type="SMART" id="SM00213">
    <property type="entry name" value="UBQ"/>
    <property type="match status" value="1"/>
</dbReference>
<evidence type="ECO:0000313" key="4">
    <source>
        <dbReference type="Proteomes" id="UP000652761"/>
    </source>
</evidence>
<feature type="compositionally biased region" description="Polar residues" evidence="1">
    <location>
        <begin position="102"/>
        <end position="114"/>
    </location>
</feature>
<dbReference type="PROSITE" id="PS50053">
    <property type="entry name" value="UBIQUITIN_2"/>
    <property type="match status" value="1"/>
</dbReference>
<comment type="caution">
    <text evidence="3">The sequence shown here is derived from an EMBL/GenBank/DDBJ whole genome shotgun (WGS) entry which is preliminary data.</text>
</comment>
<keyword evidence="4" id="KW-1185">Reference proteome</keyword>
<feature type="region of interest" description="Disordered" evidence="1">
    <location>
        <begin position="102"/>
        <end position="127"/>
    </location>
</feature>
<dbReference type="GO" id="GO:0071818">
    <property type="term" value="C:BAT3 complex"/>
    <property type="evidence" value="ECO:0007669"/>
    <property type="project" value="TreeGrafter"/>
</dbReference>
<feature type="compositionally biased region" description="Low complexity" evidence="1">
    <location>
        <begin position="699"/>
        <end position="710"/>
    </location>
</feature>
<dbReference type="InterPro" id="IPR000626">
    <property type="entry name" value="Ubiquitin-like_dom"/>
</dbReference>
<feature type="compositionally biased region" description="Polar residues" evidence="1">
    <location>
        <begin position="530"/>
        <end position="542"/>
    </location>
</feature>
<feature type="region of interest" description="Disordered" evidence="1">
    <location>
        <begin position="747"/>
        <end position="779"/>
    </location>
</feature>
<feature type="compositionally biased region" description="Low complexity" evidence="1">
    <location>
        <begin position="578"/>
        <end position="594"/>
    </location>
</feature>
<dbReference type="InterPro" id="IPR019956">
    <property type="entry name" value="Ubiquitin_dom"/>
</dbReference>
<feature type="region of interest" description="Disordered" evidence="1">
    <location>
        <begin position="435"/>
        <end position="481"/>
    </location>
</feature>
<sequence length="911" mass="94579">MAQLEDAAGGPTDGVWQSQNHRTGVRTAVGADLPLQLRTEASTPPIMPVLLLKEKVANTVGVPVGQQRLIFRGKVLKDDQLLSAYHVEDGHTLHLVARQPVQNESQPGISSAGTAGNVDNRGSAGAPRNRVGVVGQIAHNVVLGPFNIGDQSEMVIPDLSRIIGAVLNSLGIGAPATTGGVGNSPSTDPPNSSNQGSQTVETNGMQNASVRAPTEDQLPFSSNLFPFQSLNQSQPFHLVTPDSLITLSTFISRLEQALSLTGYHSTAANSGEDSLRFNMPSSSISGLPTVELLGTVIERAQRLLSGQATAALSHISGQLGRDGSFTDPAIRGQIQSQAMHVGVAMQHLGALLLELGRTILMLRMGQTPAESSVNAGPAVYISASGPSPMMVQPALHTSPLFGFSANPPIVSAAVSGQVNIGDALRNLNIHIHPGTPIAAGGPPAGTGTTTEDSTGEAAGHGPANVNRNVGSESGPIRGLPSRTVVAAIPTRSPTETSGHVLSVIYPIHVRTQQSSSTVPVSAQGHGPTAETASYRNDSGVLHSSESATVRNAAHEEPTRNRQGDTSALYSLSADALPTSGGQQSVTSGSSSVSGNEKDAPSLLIGNVEINVADGSHSLSSEHVPETGISPSEIGKIKIDDVQSREDVGRQKVSTTGSVIDSKILGSTVDTAAPIAGSGQSKRPVEDNKLVPLGLGLGGLQPKRSSKQSKSQGKDEAPQGLPDGRDAQSIAMGQQVLQSLVSQVDARAGVGSSAGHSTSSAVSGRAQHVHGQHSEMGGALLGLGRGQGGFDISRMFQQMMPVLSQALGGVSASPSLGSEVDNQVPYEHHRTQSDRQLVERIDIQQVLAKIQHGDSATDIFRAMLESARQLSGKGKHPVDLVNVLSGDEELVNEFLEMLQRHIRRQAQSDSGS</sequence>
<dbReference type="Proteomes" id="UP000652761">
    <property type="component" value="Unassembled WGS sequence"/>
</dbReference>
<proteinExistence type="predicted"/>
<feature type="compositionally biased region" description="Polar residues" evidence="1">
    <location>
        <begin position="195"/>
        <end position="207"/>
    </location>
</feature>
<dbReference type="GO" id="GO:0031593">
    <property type="term" value="F:polyubiquitin modification-dependent protein binding"/>
    <property type="evidence" value="ECO:0007669"/>
    <property type="project" value="TreeGrafter"/>
</dbReference>
<feature type="region of interest" description="Disordered" evidence="1">
    <location>
        <begin position="178"/>
        <end position="207"/>
    </location>
</feature>
<dbReference type="OrthoDB" id="267397at2759"/>
<dbReference type="GO" id="GO:0051787">
    <property type="term" value="F:misfolded protein binding"/>
    <property type="evidence" value="ECO:0007669"/>
    <property type="project" value="TreeGrafter"/>
</dbReference>
<feature type="region of interest" description="Disordered" evidence="1">
    <location>
        <begin position="512"/>
        <end position="542"/>
    </location>
</feature>
<feature type="region of interest" description="Disordered" evidence="1">
    <location>
        <begin position="672"/>
        <end position="725"/>
    </location>
</feature>
<organism evidence="3 4">
    <name type="scientific">Colocasia esculenta</name>
    <name type="common">Wild taro</name>
    <name type="synonym">Arum esculentum</name>
    <dbReference type="NCBI Taxonomy" id="4460"/>
    <lineage>
        <taxon>Eukaryota</taxon>
        <taxon>Viridiplantae</taxon>
        <taxon>Streptophyta</taxon>
        <taxon>Embryophyta</taxon>
        <taxon>Tracheophyta</taxon>
        <taxon>Spermatophyta</taxon>
        <taxon>Magnoliopsida</taxon>
        <taxon>Liliopsida</taxon>
        <taxon>Araceae</taxon>
        <taxon>Aroideae</taxon>
        <taxon>Colocasieae</taxon>
        <taxon>Colocasia</taxon>
    </lineage>
</organism>
<evidence type="ECO:0000313" key="3">
    <source>
        <dbReference type="EMBL" id="MQL85032.1"/>
    </source>
</evidence>
<dbReference type="EMBL" id="NMUH01000802">
    <property type="protein sequence ID" value="MQL85032.1"/>
    <property type="molecule type" value="Genomic_DNA"/>
</dbReference>
<dbReference type="GO" id="GO:0036503">
    <property type="term" value="P:ERAD pathway"/>
    <property type="evidence" value="ECO:0007669"/>
    <property type="project" value="TreeGrafter"/>
</dbReference>
<dbReference type="FunFam" id="3.10.20.90:FF:000154">
    <property type="entry name" value="Large proline-rich protein BAG6"/>
    <property type="match status" value="1"/>
</dbReference>
<reference evidence="3" key="1">
    <citation type="submission" date="2017-07" db="EMBL/GenBank/DDBJ databases">
        <title>Taro Niue Genome Assembly and Annotation.</title>
        <authorList>
            <person name="Atibalentja N."/>
            <person name="Keating K."/>
            <person name="Fields C.J."/>
        </authorList>
    </citation>
    <scope>NUCLEOTIDE SEQUENCE</scope>
    <source>
        <strain evidence="3">Niue_2</strain>
        <tissue evidence="3">Leaf</tissue>
    </source>
</reference>
<feature type="compositionally biased region" description="Low complexity" evidence="1">
    <location>
        <begin position="435"/>
        <end position="459"/>
    </location>
</feature>
<dbReference type="SUPFAM" id="SSF54236">
    <property type="entry name" value="Ubiquitin-like"/>
    <property type="match status" value="1"/>
</dbReference>
<dbReference type="AlphaFoldDB" id="A0A843UGG1"/>
<feature type="region of interest" description="Disordered" evidence="1">
    <location>
        <begin position="575"/>
        <end position="599"/>
    </location>
</feature>
<feature type="domain" description="Ubiquitin-like" evidence="2">
    <location>
        <begin position="49"/>
        <end position="100"/>
    </location>
</feature>
<protein>
    <recommendedName>
        <fullName evidence="2">Ubiquitin-like domain-containing protein</fullName>
    </recommendedName>
</protein>
<feature type="compositionally biased region" description="Low complexity" evidence="1">
    <location>
        <begin position="183"/>
        <end position="194"/>
    </location>
</feature>
<dbReference type="PANTHER" id="PTHR15204">
    <property type="entry name" value="LARGE PROLINE-RICH PROTEIN BAG6"/>
    <property type="match status" value="1"/>
</dbReference>
<dbReference type="Gene3D" id="3.10.20.90">
    <property type="entry name" value="Phosphatidylinositol 3-kinase Catalytic Subunit, Chain A, domain 1"/>
    <property type="match status" value="1"/>
</dbReference>
<gene>
    <name evidence="3" type="ORF">Taro_017543</name>
</gene>
<dbReference type="PANTHER" id="PTHR15204:SF5">
    <property type="entry name" value="LARGE PROLINE-RICH PROTEIN BAG6 ISOFORM X1"/>
    <property type="match status" value="1"/>
</dbReference>
<evidence type="ECO:0000256" key="1">
    <source>
        <dbReference type="SAM" id="MobiDB-lite"/>
    </source>
</evidence>